<evidence type="ECO:0000256" key="1">
    <source>
        <dbReference type="ARBA" id="ARBA00008520"/>
    </source>
</evidence>
<evidence type="ECO:0000313" key="10">
    <source>
        <dbReference type="Proteomes" id="UP001139347"/>
    </source>
</evidence>
<dbReference type="InterPro" id="IPR006061">
    <property type="entry name" value="SBP_1_CS"/>
</dbReference>
<evidence type="ECO:0000256" key="2">
    <source>
        <dbReference type="ARBA" id="ARBA00022448"/>
    </source>
</evidence>
<dbReference type="AlphaFoldDB" id="A0A9X1WVB0"/>
<keyword evidence="6" id="KW-0564">Palmitate</keyword>
<dbReference type="GO" id="GO:0055085">
    <property type="term" value="P:transmembrane transport"/>
    <property type="evidence" value="ECO:0007669"/>
    <property type="project" value="InterPro"/>
</dbReference>
<dbReference type="EMBL" id="JALIRP010000012">
    <property type="protein sequence ID" value="MCJ8014560.1"/>
    <property type="molecule type" value="Genomic_DNA"/>
</dbReference>
<dbReference type="PROSITE" id="PS01037">
    <property type="entry name" value="SBP_BACTERIAL_1"/>
    <property type="match status" value="1"/>
</dbReference>
<name>A0A9X1WVB0_9BACL</name>
<keyword evidence="5" id="KW-0472">Membrane</keyword>
<keyword evidence="10" id="KW-1185">Reference proteome</keyword>
<sequence length="425" mass="46391">MKKTISFMLVSLLFVMALAGCGGGTKDTNSEPAASGGGDSKPAGEKVKLEFFQNKPEAKASFDELVKKFNEANPNITITQVNPPDAETVLKTRVAKKDVPDIIGLGATDTYAQLAKSGLFEDLSGNSLKDNIQPAYLNMLNKLTGSETVYGIPFTANASGVIYNKKMFDELGLTIPKTWDELLATAQKVKDAGKTAFYLTVKDSWTTMVPFNSLSTDILGIDFYAERAGGKVKFDSPEFREVAEKQLKLLDYGEKDLYGKGYNDGNTAFAKGESAMYLQGVWAIPEILKANPDAELGVFPFPATNDEARNKVISGVDTLLAISKNTKHPEEAKKFIEFLLQPENVQAFIDEQKAFSAVKGVNQSDAIVQGFNGAFESGAIEDFSDHYIPGAVKADTIIQGFLQKKDIDAYVKQFDKEWDKVAARK</sequence>
<evidence type="ECO:0000256" key="8">
    <source>
        <dbReference type="SAM" id="SignalP"/>
    </source>
</evidence>
<keyword evidence="7" id="KW-0449">Lipoprotein</keyword>
<dbReference type="Gene3D" id="3.40.190.10">
    <property type="entry name" value="Periplasmic binding protein-like II"/>
    <property type="match status" value="2"/>
</dbReference>
<evidence type="ECO:0000256" key="5">
    <source>
        <dbReference type="ARBA" id="ARBA00023136"/>
    </source>
</evidence>
<dbReference type="InterPro" id="IPR006059">
    <property type="entry name" value="SBP"/>
</dbReference>
<dbReference type="Proteomes" id="UP001139347">
    <property type="component" value="Unassembled WGS sequence"/>
</dbReference>
<dbReference type="RefSeq" id="WP_244729364.1">
    <property type="nucleotide sequence ID" value="NZ_JALIRP010000012.1"/>
</dbReference>
<keyword evidence="3" id="KW-1003">Cell membrane</keyword>
<dbReference type="InterPro" id="IPR050490">
    <property type="entry name" value="Bact_solute-bd_prot1"/>
</dbReference>
<dbReference type="PANTHER" id="PTHR43649">
    <property type="entry name" value="ARABINOSE-BINDING PROTEIN-RELATED"/>
    <property type="match status" value="1"/>
</dbReference>
<evidence type="ECO:0000256" key="3">
    <source>
        <dbReference type="ARBA" id="ARBA00022475"/>
    </source>
</evidence>
<evidence type="ECO:0000313" key="9">
    <source>
        <dbReference type="EMBL" id="MCJ8014560.1"/>
    </source>
</evidence>
<dbReference type="Pfam" id="PF01547">
    <property type="entry name" value="SBP_bac_1"/>
    <property type="match status" value="1"/>
</dbReference>
<dbReference type="SUPFAM" id="SSF53850">
    <property type="entry name" value="Periplasmic binding protein-like II"/>
    <property type="match status" value="1"/>
</dbReference>
<dbReference type="PANTHER" id="PTHR43649:SF33">
    <property type="entry name" value="POLYGALACTURONAN_RHAMNOGALACTURONAN-BINDING PROTEIN YTCQ"/>
    <property type="match status" value="1"/>
</dbReference>
<protein>
    <submittedName>
        <fullName evidence="9">Extracellular solute-binding protein</fullName>
    </submittedName>
</protein>
<organism evidence="9 10">
    <name type="scientific">Paenibacillus mangrovi</name>
    <dbReference type="NCBI Taxonomy" id="2931978"/>
    <lineage>
        <taxon>Bacteria</taxon>
        <taxon>Bacillati</taxon>
        <taxon>Bacillota</taxon>
        <taxon>Bacilli</taxon>
        <taxon>Bacillales</taxon>
        <taxon>Paenibacillaceae</taxon>
        <taxon>Paenibacillus</taxon>
    </lineage>
</organism>
<feature type="chain" id="PRO_5040959852" evidence="8">
    <location>
        <begin position="20"/>
        <end position="425"/>
    </location>
</feature>
<evidence type="ECO:0000256" key="7">
    <source>
        <dbReference type="ARBA" id="ARBA00023288"/>
    </source>
</evidence>
<feature type="signal peptide" evidence="8">
    <location>
        <begin position="1"/>
        <end position="19"/>
    </location>
</feature>
<comment type="similarity">
    <text evidence="1">Belongs to the bacterial solute-binding protein 1 family.</text>
</comment>
<evidence type="ECO:0000256" key="4">
    <source>
        <dbReference type="ARBA" id="ARBA00022729"/>
    </source>
</evidence>
<proteinExistence type="inferred from homology"/>
<dbReference type="PROSITE" id="PS51257">
    <property type="entry name" value="PROKAR_LIPOPROTEIN"/>
    <property type="match status" value="1"/>
</dbReference>
<accession>A0A9X1WVB0</accession>
<reference evidence="9" key="1">
    <citation type="submission" date="2022-04" db="EMBL/GenBank/DDBJ databases">
        <title>Paenibacillus mangrovi sp. nov., a novel endophytic bacterium isolated from bark of Kandelia candel.</title>
        <authorList>
            <person name="Tuo L."/>
        </authorList>
    </citation>
    <scope>NUCLEOTIDE SEQUENCE</scope>
    <source>
        <strain evidence="9">KQZ6P-2</strain>
    </source>
</reference>
<comment type="caution">
    <text evidence="9">The sequence shown here is derived from an EMBL/GenBank/DDBJ whole genome shotgun (WGS) entry which is preliminary data.</text>
</comment>
<gene>
    <name evidence="9" type="ORF">MUG84_22940</name>
</gene>
<evidence type="ECO:0000256" key="6">
    <source>
        <dbReference type="ARBA" id="ARBA00023139"/>
    </source>
</evidence>
<keyword evidence="2" id="KW-0813">Transport</keyword>
<keyword evidence="4 8" id="KW-0732">Signal</keyword>